<dbReference type="OrthoDB" id="2564at10239"/>
<dbReference type="KEGG" id="vg:24608110"/>
<evidence type="ECO:0000313" key="2">
    <source>
        <dbReference type="EMBL" id="AIW03533.1"/>
    </source>
</evidence>
<dbReference type="InterPro" id="IPR029052">
    <property type="entry name" value="Metallo-depent_PP-like"/>
</dbReference>
<evidence type="ECO:0000313" key="3">
    <source>
        <dbReference type="Proteomes" id="UP000030207"/>
    </source>
</evidence>
<feature type="domain" description="Calcineurin-like phosphoesterase" evidence="1">
    <location>
        <begin position="173"/>
        <end position="344"/>
    </location>
</feature>
<dbReference type="InterPro" id="IPR004843">
    <property type="entry name" value="Calcineurin-like_PHP"/>
</dbReference>
<evidence type="ECO:0000259" key="1">
    <source>
        <dbReference type="Pfam" id="PF00149"/>
    </source>
</evidence>
<reference evidence="2 3" key="1">
    <citation type="submission" date="2014-07" db="EMBL/GenBank/DDBJ databases">
        <title>Complete Genome of Bacillus megaterium Myophage Moonbeam.</title>
        <authorList>
            <person name="Cadungog J.N."/>
            <person name="Khatemi B.E."/>
            <person name="Hernandez A.C."/>
            <person name="Everett G.F.K."/>
        </authorList>
    </citation>
    <scope>NUCLEOTIDE SEQUENCE [LARGE SCALE GENOMIC DNA]</scope>
</reference>
<dbReference type="Pfam" id="PF00149">
    <property type="entry name" value="Metallophos"/>
    <property type="match status" value="1"/>
</dbReference>
<dbReference type="GeneID" id="24608110"/>
<sequence length="437" mass="49831">MSIEKLNEQELEALGTEEGAYAVLMGYLKITEGKIAPSRFNKLVQELGYAKVKPKDLASFGKRIQEENGVLYSLYKKAYYREIRLEDIPDIIGEPTGLKEKNIFDILSTQVLMKEKANIDMREFRKLQKEGALMKIFLDELTEKMLDEMKGYPVPKYLKTPIEPPKKGDRSLILCLSDLHIGFVSFDMHTGSYSFQRLTTSVNDIIDYVLNMIEERNIKHVYVLMLGDTVENNIMRKDQSWDIEFHLAEQVAKGFRLTIDILTKLSKFIHVNFAIIAGNHDRFDQDKKQAIFNNNVAYTILDQLFTIQEKVQGLPNVTLHDNREDVYKMDLTIAGKRVVGVHGDHMPKGNEKIPAFMRDGIEVFLLLSGHLHTTGINQESFSRLRAQVGSPIGENPYSRLNQFPTTGASQMVIILKEGSNTPELIPLMLDKEGRLDA</sequence>
<organism evidence="2 3">
    <name type="scientific">Bacillus phage Moonbeam</name>
    <dbReference type="NCBI Taxonomy" id="1540091"/>
    <lineage>
        <taxon>Viruses</taxon>
        <taxon>Duplodnaviria</taxon>
        <taxon>Heunggongvirae</taxon>
        <taxon>Uroviricota</taxon>
        <taxon>Caudoviricetes</taxon>
        <taxon>Herelleviridae</taxon>
        <taxon>Bastillevirinae</taxon>
        <taxon>Moonbeamvirus</taxon>
        <taxon>Moonbeamvirus moonbeam</taxon>
    </lineage>
</organism>
<dbReference type="Gene3D" id="3.60.21.10">
    <property type="match status" value="1"/>
</dbReference>
<accession>A0A0A0RV71</accession>
<name>A0A0A0RV71_9CAUD</name>
<gene>
    <name evidence="2" type="ORF">CPT_Moonbeam135</name>
</gene>
<dbReference type="Proteomes" id="UP000030207">
    <property type="component" value="Segment"/>
</dbReference>
<dbReference type="GO" id="GO:0016787">
    <property type="term" value="F:hydrolase activity"/>
    <property type="evidence" value="ECO:0007669"/>
    <property type="project" value="InterPro"/>
</dbReference>
<dbReference type="RefSeq" id="YP_009151698.1">
    <property type="nucleotide sequence ID" value="NC_027374.1"/>
</dbReference>
<proteinExistence type="predicted"/>
<dbReference type="EMBL" id="KM236246">
    <property type="protein sequence ID" value="AIW03533.1"/>
    <property type="molecule type" value="Genomic_DNA"/>
</dbReference>
<protein>
    <submittedName>
        <fullName evidence="2">Metallophosphatase</fullName>
    </submittedName>
</protein>
<dbReference type="SUPFAM" id="SSF56300">
    <property type="entry name" value="Metallo-dependent phosphatases"/>
    <property type="match status" value="1"/>
</dbReference>
<keyword evidence="3" id="KW-1185">Reference proteome</keyword>